<dbReference type="EMBL" id="JBHUII010000001">
    <property type="protein sequence ID" value="MFD2204370.1"/>
    <property type="molecule type" value="Genomic_DNA"/>
</dbReference>
<organism evidence="1 2">
    <name type="scientific">Kiloniella antarctica</name>
    <dbReference type="NCBI Taxonomy" id="1550907"/>
    <lineage>
        <taxon>Bacteria</taxon>
        <taxon>Pseudomonadati</taxon>
        <taxon>Pseudomonadota</taxon>
        <taxon>Alphaproteobacteria</taxon>
        <taxon>Rhodospirillales</taxon>
        <taxon>Kiloniellaceae</taxon>
        <taxon>Kiloniella</taxon>
    </lineage>
</organism>
<dbReference type="PANTHER" id="PTHR37948:SF1">
    <property type="entry name" value="BLL5189 PROTEIN"/>
    <property type="match status" value="1"/>
</dbReference>
<dbReference type="Proteomes" id="UP001597294">
    <property type="component" value="Unassembled WGS sequence"/>
</dbReference>
<comment type="caution">
    <text evidence="1">The sequence shown here is derived from an EMBL/GenBank/DDBJ whole genome shotgun (WGS) entry which is preliminary data.</text>
</comment>
<evidence type="ECO:0000313" key="2">
    <source>
        <dbReference type="Proteomes" id="UP001597294"/>
    </source>
</evidence>
<evidence type="ECO:0000313" key="1">
    <source>
        <dbReference type="EMBL" id="MFD2204370.1"/>
    </source>
</evidence>
<name>A0ABW5BHK8_9PROT</name>
<accession>A0ABW5BHK8</accession>
<protein>
    <submittedName>
        <fullName evidence="1">Uncharacterized protein</fullName>
    </submittedName>
</protein>
<dbReference type="RefSeq" id="WP_380247883.1">
    <property type="nucleotide sequence ID" value="NZ_JBHUII010000001.1"/>
</dbReference>
<sequence length="168" mass="19981">MPIDQIIHVKDRFQENYHYTLSAEAGQDFAPEFRPYYSPSKMLELGIFEGKYCNDCQDEFPPEWYEKAKLSDTADPSINYFGIKSRQPLDVWQQKGWIIAPDPRGWFQWYCRYYLGRRLPGVDTHQIKRWKAFARHAGQIKANCHPGDIFCRPKQRQALLQWSYDPLI</sequence>
<gene>
    <name evidence="1" type="ORF">ACFSKO_02040</name>
</gene>
<reference evidence="2" key="1">
    <citation type="journal article" date="2019" name="Int. J. Syst. Evol. Microbiol.">
        <title>The Global Catalogue of Microorganisms (GCM) 10K type strain sequencing project: providing services to taxonomists for standard genome sequencing and annotation.</title>
        <authorList>
            <consortium name="The Broad Institute Genomics Platform"/>
            <consortium name="The Broad Institute Genome Sequencing Center for Infectious Disease"/>
            <person name="Wu L."/>
            <person name="Ma J."/>
        </authorList>
    </citation>
    <scope>NUCLEOTIDE SEQUENCE [LARGE SCALE GENOMIC DNA]</scope>
    <source>
        <strain evidence="2">CGMCC 4.7192</strain>
    </source>
</reference>
<dbReference type="PANTHER" id="PTHR37948">
    <property type="entry name" value="ZGC:113208"/>
    <property type="match status" value="1"/>
</dbReference>
<proteinExistence type="predicted"/>
<keyword evidence="2" id="KW-1185">Reference proteome</keyword>